<dbReference type="PANTHER" id="PTHR14002">
    <property type="entry name" value="ENDOGLIN/TGF-BETA RECEPTOR TYPE III"/>
    <property type="match status" value="1"/>
</dbReference>
<keyword evidence="2" id="KW-1015">Disulfide bond</keyword>
<sequence>MKLFAITATVALASIDCNDGNNGGCSHSCKSGVCECPSCWELTDDNLTCQPEAGMASISCNSAGMSISVAPCVVDPASSITLVDSSCAAVTGDDGNYELATALDECGTEYTVNADDDAIVFSNKLIAGAGLRDGIIVSRPLAMSFECEFSTYYDDVKLNYTADAGLVDVSFDFGDDQPDAAFFSYALEFYSDVSYTDLFDIENDVVVVGNTIYGAIENQVVVDGLVFTVESCTITDASIGEEFKLIESQCPNSIVSAQVDNFSDAEQVRFNFMSFLFPGSGEESILNFSCEVVVCDSAASDTVCSTDPGCTARKRRSADSESAYTFTASKKFTVRK</sequence>
<keyword evidence="6" id="KW-1185">Reference proteome</keyword>
<dbReference type="Gene3D" id="2.60.40.4100">
    <property type="entry name" value="Zona pellucida, ZP-C domain"/>
    <property type="match status" value="1"/>
</dbReference>
<organism evidence="4 6">
    <name type="scientific">Oikopleura dioica</name>
    <name type="common">Tunicate</name>
    <dbReference type="NCBI Taxonomy" id="34765"/>
    <lineage>
        <taxon>Eukaryota</taxon>
        <taxon>Metazoa</taxon>
        <taxon>Chordata</taxon>
        <taxon>Tunicata</taxon>
        <taxon>Appendicularia</taxon>
        <taxon>Copelata</taxon>
        <taxon>Oikopleuridae</taxon>
        <taxon>Oikopleura</taxon>
    </lineage>
</organism>
<dbReference type="Proteomes" id="UP000001307">
    <property type="component" value="Unassembled WGS sequence"/>
</dbReference>
<dbReference type="Gene3D" id="2.60.40.3210">
    <property type="entry name" value="Zona pellucida, ZP-N domain"/>
    <property type="match status" value="1"/>
</dbReference>
<evidence type="ECO:0000313" key="5">
    <source>
        <dbReference type="EMBL" id="CBY34732.1"/>
    </source>
</evidence>
<proteinExistence type="predicted"/>
<dbReference type="Pfam" id="PF00100">
    <property type="entry name" value="Zona_pellucida"/>
    <property type="match status" value="1"/>
</dbReference>
<dbReference type="Proteomes" id="UP000011014">
    <property type="component" value="Unassembled WGS sequence"/>
</dbReference>
<reference evidence="4 6" key="1">
    <citation type="journal article" date="2010" name="Science">
        <title>Plasticity of animal genome architecture unmasked by rapid evolution of a pelagic tunicate.</title>
        <authorList>
            <person name="Denoeud F."/>
            <person name="Henriet S."/>
            <person name="Mungpakdee S."/>
            <person name="Aury J.M."/>
            <person name="Da Silva C."/>
            <person name="Brinkmann H."/>
            <person name="Mikhaleva J."/>
            <person name="Olsen L.C."/>
            <person name="Jubin C."/>
            <person name="Canestro C."/>
            <person name="Bouquet J.M."/>
            <person name="Danks G."/>
            <person name="Poulain J."/>
            <person name="Campsteijn C."/>
            <person name="Adamski M."/>
            <person name="Cross I."/>
            <person name="Yadetie F."/>
            <person name="Muffato M."/>
            <person name="Louis A."/>
            <person name="Butcher S."/>
            <person name="Tsagkogeorga G."/>
            <person name="Konrad A."/>
            <person name="Singh S."/>
            <person name="Jensen M.F."/>
            <person name="Cong E.H."/>
            <person name="Eikeseth-Otteraa H."/>
            <person name="Noel B."/>
            <person name="Anthouard V."/>
            <person name="Porcel B.M."/>
            <person name="Kachouri-Lafond R."/>
            <person name="Nishino A."/>
            <person name="Ugolini M."/>
            <person name="Chourrout P."/>
            <person name="Nishida H."/>
            <person name="Aasland R."/>
            <person name="Huzurbazar S."/>
            <person name="Westhof E."/>
            <person name="Delsuc F."/>
            <person name="Lehrach H."/>
            <person name="Reinhardt R."/>
            <person name="Weissenbach J."/>
            <person name="Roy S.W."/>
            <person name="Artiguenave F."/>
            <person name="Postlethwait J.H."/>
            <person name="Manak J.R."/>
            <person name="Thompson E.M."/>
            <person name="Jaillon O."/>
            <person name="Du Pasquier L."/>
            <person name="Boudinot P."/>
            <person name="Liberles D.A."/>
            <person name="Volff J.N."/>
            <person name="Philippe H."/>
            <person name="Lenhard B."/>
            <person name="Roest Crollius H."/>
            <person name="Wincker P."/>
            <person name="Chourrout D."/>
        </authorList>
    </citation>
    <scope>NUCLEOTIDE SEQUENCE [LARGE SCALE GENOMIC DNA]</scope>
</reference>
<accession>E4XND8</accession>
<dbReference type="SMART" id="SM00241">
    <property type="entry name" value="ZP"/>
    <property type="match status" value="1"/>
</dbReference>
<name>E4XND8_OIKDI</name>
<feature type="domain" description="ZP" evidence="3">
    <location>
        <begin position="59"/>
        <end position="311"/>
    </location>
</feature>
<protein>
    <recommendedName>
        <fullName evidence="3">ZP domain-containing protein</fullName>
    </recommendedName>
</protein>
<dbReference type="OrthoDB" id="10310049at2759"/>
<dbReference type="InterPro" id="IPR055356">
    <property type="entry name" value="ZP-N"/>
</dbReference>
<dbReference type="InterPro" id="IPR055355">
    <property type="entry name" value="ZP-C"/>
</dbReference>
<evidence type="ECO:0000313" key="6">
    <source>
        <dbReference type="Proteomes" id="UP000001307"/>
    </source>
</evidence>
<evidence type="ECO:0000256" key="2">
    <source>
        <dbReference type="ARBA" id="ARBA00023157"/>
    </source>
</evidence>
<dbReference type="Pfam" id="PF23344">
    <property type="entry name" value="ZP-N"/>
    <property type="match status" value="1"/>
</dbReference>
<dbReference type="PANTHER" id="PTHR14002:SF43">
    <property type="entry name" value="DELTA-LIKE PROTEIN"/>
    <property type="match status" value="1"/>
</dbReference>
<dbReference type="EMBL" id="FN654538">
    <property type="protein sequence ID" value="CBY34732.1"/>
    <property type="molecule type" value="Genomic_DNA"/>
</dbReference>
<evidence type="ECO:0000256" key="1">
    <source>
        <dbReference type="ARBA" id="ARBA00022729"/>
    </source>
</evidence>
<dbReference type="PROSITE" id="PS51034">
    <property type="entry name" value="ZP_2"/>
    <property type="match status" value="1"/>
</dbReference>
<dbReference type="InterPro" id="IPR042235">
    <property type="entry name" value="ZP-C_dom"/>
</dbReference>
<dbReference type="EMBL" id="FN653083">
    <property type="protein sequence ID" value="CBY11376.1"/>
    <property type="molecule type" value="Genomic_DNA"/>
</dbReference>
<evidence type="ECO:0000259" key="3">
    <source>
        <dbReference type="PROSITE" id="PS51034"/>
    </source>
</evidence>
<evidence type="ECO:0000313" key="4">
    <source>
        <dbReference type="EMBL" id="CBY11376.1"/>
    </source>
</evidence>
<keyword evidence="1" id="KW-0732">Signal</keyword>
<gene>
    <name evidence="4" type="ORF">GSOID_T00015695001</name>
    <name evidence="5" type="ORF">GSOID_T00024767001</name>
</gene>
<dbReference type="InterPro" id="IPR001507">
    <property type="entry name" value="ZP_dom"/>
</dbReference>
<dbReference type="AlphaFoldDB" id="E4XND8"/>